<dbReference type="InterPro" id="IPR027477">
    <property type="entry name" value="Succ_DH/fumarate_Rdtase_cat_sf"/>
</dbReference>
<dbReference type="InterPro" id="IPR036188">
    <property type="entry name" value="FAD/NAD-bd_sf"/>
</dbReference>
<keyword evidence="9" id="KW-1185">Reference proteome</keyword>
<dbReference type="FunFam" id="3.90.700.10:FF:000007">
    <property type="entry name" value="NADH-dependent fumarate reductase"/>
    <property type="match status" value="1"/>
</dbReference>
<dbReference type="PROSITE" id="PS51257">
    <property type="entry name" value="PROKAR_LIPOPROTEIN"/>
    <property type="match status" value="1"/>
</dbReference>
<feature type="signal peptide" evidence="5">
    <location>
        <begin position="1"/>
        <end position="18"/>
    </location>
</feature>
<evidence type="ECO:0000256" key="5">
    <source>
        <dbReference type="RuleBase" id="RU366062"/>
    </source>
</evidence>
<dbReference type="Gene3D" id="3.90.700.10">
    <property type="entry name" value="Succinate dehydrogenase/fumarate reductase flavoprotein, catalytic domain"/>
    <property type="match status" value="1"/>
</dbReference>
<dbReference type="PRINTS" id="PR00411">
    <property type="entry name" value="PNDRDTASEI"/>
</dbReference>
<feature type="chain" id="PRO_5039746564" evidence="5">
    <location>
        <begin position="19"/>
        <end position="504"/>
    </location>
</feature>
<comment type="similarity">
    <text evidence="5">Belongs to the FAD-dependent oxidoreductase 2 family. FRD/SDH subfamily.</text>
</comment>
<evidence type="ECO:0000259" key="7">
    <source>
        <dbReference type="Pfam" id="PF00890"/>
    </source>
</evidence>
<feature type="region of interest" description="Disordered" evidence="6">
    <location>
        <begin position="23"/>
        <end position="51"/>
    </location>
</feature>
<evidence type="ECO:0000256" key="4">
    <source>
        <dbReference type="ARBA" id="ARBA00023002"/>
    </source>
</evidence>
<sequence>MKKIGIGLLSFVSVMMLATGCGKTEKATTETKETTEKTDATSGASEQQKTSLDELKDSYDVVIVGAGGGGMAAAIEAKEKGMNPVIFEKMPVAGGNTVKASAGMNASETKYQKAEGIEDTNDLFFEETLKGGKGTNDQELLRYFVDQSSSAIDWLDSMGIELSNLTTTGGMSVKRTHRPADGSAVGQYLVDGLLRNVYEREIPLFTDADVTEIEEKDGVVSGVKVAFNGKDEKVISAKAVVVATGGFGANLDMVTEYNKELEGFVTTNQAGSQGDGIKMIEKLGGATVDLKEIQIHPTVEQETSFLITEAVRGEGAILVSQAGNRFINELETRDTVSAAIIGLKEKAAYLVFDAGVKERVTAIDFYEKQGFVKKGDTIEDLAKEIGVEPGTLTSTLDTWNTSVKEQKDGEFNRETGMDHDLSKGPYYAIKIAPGIHHTMGGVKINTKTEVLKEDGSVIKGLYAAGEAAGGLHGQNRIGGNAVADIIIFGRQAGDQSSEFVKALK</sequence>
<dbReference type="SUPFAM" id="SSF51905">
    <property type="entry name" value="FAD/NAD(P)-binding domain"/>
    <property type="match status" value="1"/>
</dbReference>
<keyword evidence="2 5" id="KW-0285">Flavoprotein</keyword>
<dbReference type="RefSeq" id="WP_209532736.1">
    <property type="nucleotide sequence ID" value="NZ_JAEEGA010000025.1"/>
</dbReference>
<evidence type="ECO:0000313" key="8">
    <source>
        <dbReference type="EMBL" id="MBP1044340.1"/>
    </source>
</evidence>
<dbReference type="PANTHER" id="PTHR43400">
    <property type="entry name" value="FUMARATE REDUCTASE"/>
    <property type="match status" value="1"/>
</dbReference>
<gene>
    <name evidence="8" type="ORF">I6N95_25350</name>
</gene>
<dbReference type="InterPro" id="IPR003953">
    <property type="entry name" value="FAD-dep_OxRdtase_2_FAD-bd"/>
</dbReference>
<evidence type="ECO:0000256" key="1">
    <source>
        <dbReference type="ARBA" id="ARBA00001974"/>
    </source>
</evidence>
<comment type="cofactor">
    <cofactor evidence="1">
        <name>FAD</name>
        <dbReference type="ChEBI" id="CHEBI:57692"/>
    </cofactor>
</comment>
<keyword evidence="5" id="KW-0732">Signal</keyword>
<keyword evidence="4 5" id="KW-0560">Oxidoreductase</keyword>
<keyword evidence="3 5" id="KW-0274">FAD</keyword>
<evidence type="ECO:0000256" key="2">
    <source>
        <dbReference type="ARBA" id="ARBA00022630"/>
    </source>
</evidence>
<reference evidence="8" key="1">
    <citation type="submission" date="2020-12" db="EMBL/GenBank/DDBJ databases">
        <title>Vagococcus allomyrinae sp. nov. and Enterococcus lavae sp. nov., isolated from the larvae of Allomyrina dichotoma.</title>
        <authorList>
            <person name="Lee S.D."/>
        </authorList>
    </citation>
    <scope>NUCLEOTIDE SEQUENCE</scope>
    <source>
        <strain evidence="8">BWB3-3</strain>
    </source>
</reference>
<name>A0A940SXH6_9ENTE</name>
<accession>A0A940SXH6</accession>
<proteinExistence type="inferred from homology"/>
<dbReference type="PANTHER" id="PTHR43400:SF7">
    <property type="entry name" value="FAD-DEPENDENT OXIDOREDUCTASE 2 FAD BINDING DOMAIN-CONTAINING PROTEIN"/>
    <property type="match status" value="1"/>
</dbReference>
<dbReference type="NCBIfam" id="TIGR01813">
    <property type="entry name" value="flavo_cyto_c"/>
    <property type="match status" value="1"/>
</dbReference>
<dbReference type="Proteomes" id="UP000674938">
    <property type="component" value="Unassembled WGS sequence"/>
</dbReference>
<evidence type="ECO:0000313" key="9">
    <source>
        <dbReference type="Proteomes" id="UP000674938"/>
    </source>
</evidence>
<dbReference type="GO" id="GO:0033765">
    <property type="term" value="F:steroid dehydrogenase activity, acting on the CH-CH group of donors"/>
    <property type="evidence" value="ECO:0007669"/>
    <property type="project" value="UniProtKB-ARBA"/>
</dbReference>
<evidence type="ECO:0000256" key="6">
    <source>
        <dbReference type="SAM" id="MobiDB-lite"/>
    </source>
</evidence>
<protein>
    <submittedName>
        <fullName evidence="8">Flavocytochrome c</fullName>
    </submittedName>
</protein>
<dbReference type="SUPFAM" id="SSF56425">
    <property type="entry name" value="Succinate dehydrogenase/fumarate reductase flavoprotein, catalytic domain"/>
    <property type="match status" value="1"/>
</dbReference>
<feature type="domain" description="FAD-dependent oxidoreductase 2 FAD-binding" evidence="7">
    <location>
        <begin position="60"/>
        <end position="482"/>
    </location>
</feature>
<dbReference type="GO" id="GO:0010181">
    <property type="term" value="F:FMN binding"/>
    <property type="evidence" value="ECO:0007669"/>
    <property type="project" value="InterPro"/>
</dbReference>
<dbReference type="AlphaFoldDB" id="A0A940SXH6"/>
<dbReference type="Gene3D" id="3.50.50.60">
    <property type="entry name" value="FAD/NAD(P)-binding domain"/>
    <property type="match status" value="1"/>
</dbReference>
<dbReference type="Pfam" id="PF00890">
    <property type="entry name" value="FAD_binding_2"/>
    <property type="match status" value="1"/>
</dbReference>
<dbReference type="InterPro" id="IPR010960">
    <property type="entry name" value="Flavocytochrome_c"/>
</dbReference>
<dbReference type="InterPro" id="IPR050315">
    <property type="entry name" value="FAD-oxidoreductase_2"/>
</dbReference>
<feature type="compositionally biased region" description="Basic and acidic residues" evidence="6">
    <location>
        <begin position="23"/>
        <end position="39"/>
    </location>
</feature>
<dbReference type="NCBIfam" id="NF005064">
    <property type="entry name" value="PRK06481.1"/>
    <property type="match status" value="1"/>
</dbReference>
<dbReference type="EMBL" id="JAEEGA010000025">
    <property type="protein sequence ID" value="MBP1044340.1"/>
    <property type="molecule type" value="Genomic_DNA"/>
</dbReference>
<organism evidence="8 9">
    <name type="scientific">Vagococcus allomyrinae</name>
    <dbReference type="NCBI Taxonomy" id="2794353"/>
    <lineage>
        <taxon>Bacteria</taxon>
        <taxon>Bacillati</taxon>
        <taxon>Bacillota</taxon>
        <taxon>Bacilli</taxon>
        <taxon>Lactobacillales</taxon>
        <taxon>Enterococcaceae</taxon>
        <taxon>Vagococcus</taxon>
    </lineage>
</organism>
<comment type="caution">
    <text evidence="8">The sequence shown here is derived from an EMBL/GenBank/DDBJ whole genome shotgun (WGS) entry which is preliminary data.</text>
</comment>
<evidence type="ECO:0000256" key="3">
    <source>
        <dbReference type="ARBA" id="ARBA00022827"/>
    </source>
</evidence>